<evidence type="ECO:0000313" key="3">
    <source>
        <dbReference type="Proteomes" id="UP000242146"/>
    </source>
</evidence>
<dbReference type="GO" id="GO:0016020">
    <property type="term" value="C:membrane"/>
    <property type="evidence" value="ECO:0007669"/>
    <property type="project" value="TreeGrafter"/>
</dbReference>
<dbReference type="PANTHER" id="PTHR12358">
    <property type="entry name" value="SPHINGOSINE KINASE"/>
    <property type="match status" value="1"/>
</dbReference>
<protein>
    <recommendedName>
        <fullName evidence="1">YegS/DAGK C-terminal domain-containing protein</fullName>
    </recommendedName>
</protein>
<gene>
    <name evidence="2" type="ORF">DM01DRAFT_1340710</name>
</gene>
<dbReference type="EMBL" id="MCGT01000054">
    <property type="protein sequence ID" value="ORX43557.1"/>
    <property type="molecule type" value="Genomic_DNA"/>
</dbReference>
<dbReference type="Proteomes" id="UP000242146">
    <property type="component" value="Unassembled WGS sequence"/>
</dbReference>
<dbReference type="GO" id="GO:0005737">
    <property type="term" value="C:cytoplasm"/>
    <property type="evidence" value="ECO:0007669"/>
    <property type="project" value="TreeGrafter"/>
</dbReference>
<dbReference type="GO" id="GO:0016773">
    <property type="term" value="F:phosphotransferase activity, alcohol group as acceptor"/>
    <property type="evidence" value="ECO:0007669"/>
    <property type="project" value="UniProtKB-ARBA"/>
</dbReference>
<sequence length="199" mass="22149">MGDARTVLGLLKEIFSGNTYGFEAAIDIAEDSKEAIQQQWEQAHKQPEWAALNEASDGQIQDTIPALSEPVPDHWVKMDGELSFFLSSKTPLLARGMMSHPYALPNDGLLDLLLVRGKQSLAKQLGIFDKVEKGNHLTSSIVEYYKVRAFRLTPKPRVGQAAYVAVDGEHAPTKPFQVQVHPRMMSVLSLQPTFHRAKI</sequence>
<dbReference type="Gene3D" id="2.60.200.40">
    <property type="match status" value="1"/>
</dbReference>
<keyword evidence="3" id="KW-1185">Reference proteome</keyword>
<organism evidence="2 3">
    <name type="scientific">Hesseltinella vesiculosa</name>
    <dbReference type="NCBI Taxonomy" id="101127"/>
    <lineage>
        <taxon>Eukaryota</taxon>
        <taxon>Fungi</taxon>
        <taxon>Fungi incertae sedis</taxon>
        <taxon>Mucoromycota</taxon>
        <taxon>Mucoromycotina</taxon>
        <taxon>Mucoromycetes</taxon>
        <taxon>Mucorales</taxon>
        <taxon>Cunninghamellaceae</taxon>
        <taxon>Hesseltinella</taxon>
    </lineage>
</organism>
<dbReference type="GO" id="GO:0001727">
    <property type="term" value="F:lipid kinase activity"/>
    <property type="evidence" value="ECO:0007669"/>
    <property type="project" value="TreeGrafter"/>
</dbReference>
<dbReference type="InterPro" id="IPR050187">
    <property type="entry name" value="Lipid_Phosphate_FormReg"/>
</dbReference>
<comment type="caution">
    <text evidence="2">The sequence shown here is derived from an EMBL/GenBank/DDBJ whole genome shotgun (WGS) entry which is preliminary data.</text>
</comment>
<dbReference type="InterPro" id="IPR045540">
    <property type="entry name" value="YegS/DAGK_C"/>
</dbReference>
<proteinExistence type="predicted"/>
<accession>A0A1X2G399</accession>
<dbReference type="OrthoDB" id="3853857at2759"/>
<name>A0A1X2G399_9FUNG</name>
<dbReference type="GO" id="GO:0046512">
    <property type="term" value="P:sphingosine biosynthetic process"/>
    <property type="evidence" value="ECO:0007669"/>
    <property type="project" value="TreeGrafter"/>
</dbReference>
<feature type="domain" description="YegS/DAGK C-terminal" evidence="1">
    <location>
        <begin position="91"/>
        <end position="188"/>
    </location>
</feature>
<dbReference type="SUPFAM" id="SSF111331">
    <property type="entry name" value="NAD kinase/diacylglycerol kinase-like"/>
    <property type="match status" value="1"/>
</dbReference>
<dbReference type="PANTHER" id="PTHR12358:SF31">
    <property type="entry name" value="ACYLGLYCEROL KINASE, MITOCHONDRIAL"/>
    <property type="match status" value="1"/>
</dbReference>
<dbReference type="InterPro" id="IPR016064">
    <property type="entry name" value="NAD/diacylglycerol_kinase_sf"/>
</dbReference>
<dbReference type="AlphaFoldDB" id="A0A1X2G399"/>
<evidence type="ECO:0000259" key="1">
    <source>
        <dbReference type="Pfam" id="PF19279"/>
    </source>
</evidence>
<reference evidence="2 3" key="1">
    <citation type="submission" date="2016-07" db="EMBL/GenBank/DDBJ databases">
        <title>Pervasive Adenine N6-methylation of Active Genes in Fungi.</title>
        <authorList>
            <consortium name="DOE Joint Genome Institute"/>
            <person name="Mondo S.J."/>
            <person name="Dannebaum R.O."/>
            <person name="Kuo R.C."/>
            <person name="Labutti K."/>
            <person name="Haridas S."/>
            <person name="Kuo A."/>
            <person name="Salamov A."/>
            <person name="Ahrendt S.R."/>
            <person name="Lipzen A."/>
            <person name="Sullivan W."/>
            <person name="Andreopoulos W.B."/>
            <person name="Clum A."/>
            <person name="Lindquist E."/>
            <person name="Daum C."/>
            <person name="Ramamoorthy G.K."/>
            <person name="Gryganskyi A."/>
            <person name="Culley D."/>
            <person name="Magnuson J.K."/>
            <person name="James T.Y."/>
            <person name="O'Malley M.A."/>
            <person name="Stajich J.E."/>
            <person name="Spatafora J.W."/>
            <person name="Visel A."/>
            <person name="Grigoriev I.V."/>
        </authorList>
    </citation>
    <scope>NUCLEOTIDE SEQUENCE [LARGE SCALE GENOMIC DNA]</scope>
    <source>
        <strain evidence="2 3">NRRL 3301</strain>
    </source>
</reference>
<dbReference type="Pfam" id="PF19279">
    <property type="entry name" value="YegS_C"/>
    <property type="match status" value="1"/>
</dbReference>
<dbReference type="STRING" id="101127.A0A1X2G399"/>
<evidence type="ECO:0000313" key="2">
    <source>
        <dbReference type="EMBL" id="ORX43557.1"/>
    </source>
</evidence>